<keyword evidence="3" id="KW-1185">Reference proteome</keyword>
<dbReference type="InterPro" id="IPR029044">
    <property type="entry name" value="Nucleotide-diphossugar_trans"/>
</dbReference>
<dbReference type="EMBL" id="JACCFS010000001">
    <property type="protein sequence ID" value="NYJ32570.1"/>
    <property type="molecule type" value="Genomic_DNA"/>
</dbReference>
<reference evidence="2 3" key="1">
    <citation type="submission" date="2020-07" db="EMBL/GenBank/DDBJ databases">
        <title>Sequencing the genomes of 1000 actinobacteria strains.</title>
        <authorList>
            <person name="Klenk H.-P."/>
        </authorList>
    </citation>
    <scope>NUCLEOTIDE SEQUENCE [LARGE SCALE GENOMIC DNA]</scope>
    <source>
        <strain evidence="2 3">DSM 44442</strain>
    </source>
</reference>
<gene>
    <name evidence="2" type="ORF">HNR10_000451</name>
</gene>
<accession>A0A7Z0EI84</accession>
<feature type="domain" description="Glycosyltransferase 2-like" evidence="1">
    <location>
        <begin position="14"/>
        <end position="174"/>
    </location>
</feature>
<comment type="caution">
    <text evidence="2">The sequence shown here is derived from an EMBL/GenBank/DDBJ whole genome shotgun (WGS) entry which is preliminary data.</text>
</comment>
<proteinExistence type="predicted"/>
<protein>
    <submittedName>
        <fullName evidence="2">Glycosyltransferase involved in cell wall biosynthesis</fullName>
    </submittedName>
</protein>
<evidence type="ECO:0000313" key="2">
    <source>
        <dbReference type="EMBL" id="NYJ32570.1"/>
    </source>
</evidence>
<dbReference type="GO" id="GO:0016740">
    <property type="term" value="F:transferase activity"/>
    <property type="evidence" value="ECO:0007669"/>
    <property type="project" value="UniProtKB-KW"/>
</dbReference>
<evidence type="ECO:0000259" key="1">
    <source>
        <dbReference type="Pfam" id="PF00535"/>
    </source>
</evidence>
<dbReference type="PANTHER" id="PTHR43685">
    <property type="entry name" value="GLYCOSYLTRANSFERASE"/>
    <property type="match status" value="1"/>
</dbReference>
<dbReference type="InterPro" id="IPR050834">
    <property type="entry name" value="Glycosyltransf_2"/>
</dbReference>
<dbReference type="Gene3D" id="3.90.550.10">
    <property type="entry name" value="Spore Coat Polysaccharide Biosynthesis Protein SpsA, Chain A"/>
    <property type="match status" value="1"/>
</dbReference>
<dbReference type="PANTHER" id="PTHR43685:SF14">
    <property type="entry name" value="GLYCOSYLTRANSFERASE 2-LIKE DOMAIN-CONTAINING PROTEIN"/>
    <property type="match status" value="1"/>
</dbReference>
<dbReference type="Pfam" id="PF00535">
    <property type="entry name" value="Glycos_transf_2"/>
    <property type="match status" value="1"/>
</dbReference>
<sequence>MRSTRQVTPPPTVSLVIPAFNEEDTIERCLLAALRQTQAPREIIVVDNRSTDGTAAVVRRLAESRPDAGVRILRQFDAQGLVPTRNAGFAAAKGDVIGRIDADSVIAPDWVENVSRAMGDPAVGAVTGPVTYYDVPVFGSSPVSDDLVRRTFWHLGKRRCPFVYGSNMAIRARAWRAIEGSACLDHDDVLHEDIDLAVHLKQTSIRVAYVPRMRAGVSARRLESSPSSFRAYTRRFNATYESHGIDHWTLRAPRHLLQGVFWGLRSVSSLAPSSATRKAEDDLGLSQGV</sequence>
<keyword evidence="2" id="KW-0808">Transferase</keyword>
<evidence type="ECO:0000313" key="3">
    <source>
        <dbReference type="Proteomes" id="UP000572051"/>
    </source>
</evidence>
<dbReference type="AlphaFoldDB" id="A0A7Z0EI84"/>
<dbReference type="Proteomes" id="UP000572051">
    <property type="component" value="Unassembled WGS sequence"/>
</dbReference>
<dbReference type="CDD" id="cd00761">
    <property type="entry name" value="Glyco_tranf_GTA_type"/>
    <property type="match status" value="1"/>
</dbReference>
<name>A0A7Z0EI84_9ACTN</name>
<dbReference type="InterPro" id="IPR001173">
    <property type="entry name" value="Glyco_trans_2-like"/>
</dbReference>
<organism evidence="2 3">
    <name type="scientific">Nocardiopsis aegyptia</name>
    <dbReference type="NCBI Taxonomy" id="220378"/>
    <lineage>
        <taxon>Bacteria</taxon>
        <taxon>Bacillati</taxon>
        <taxon>Actinomycetota</taxon>
        <taxon>Actinomycetes</taxon>
        <taxon>Streptosporangiales</taxon>
        <taxon>Nocardiopsidaceae</taxon>
        <taxon>Nocardiopsis</taxon>
    </lineage>
</organism>
<dbReference type="SUPFAM" id="SSF53448">
    <property type="entry name" value="Nucleotide-diphospho-sugar transferases"/>
    <property type="match status" value="1"/>
</dbReference>
<dbReference type="RefSeq" id="WP_218897589.1">
    <property type="nucleotide sequence ID" value="NZ_JACCFS010000001.1"/>
</dbReference>